<gene>
    <name evidence="2" type="ORF">B7G68_09625</name>
</gene>
<keyword evidence="3" id="KW-1185">Reference proteome</keyword>
<dbReference type="CDD" id="cd05006">
    <property type="entry name" value="SIS_GmhA"/>
    <property type="match status" value="1"/>
</dbReference>
<sequence>MFSDHFLDATTRAVSAIDRDAIEAVAKTLARVRDGGGRLFLLGVGGSAGHASHATNDFRKICGFEAYCPTDNVSELTARINDEGWEGVFSTWLESSRLTAKDGLLIFSVGGGSLEPPVSANLVRAMQYAKEKGAAVTGIVGRDGGFTARVADACVVVPTVDPQLITPIVEGLAAVVWHLLVSHPALSRSKGHWEQIAPAPAVAVAAE</sequence>
<feature type="domain" description="SIS" evidence="1">
    <location>
        <begin position="25"/>
        <end position="197"/>
    </location>
</feature>
<dbReference type="PANTHER" id="PTHR30390">
    <property type="entry name" value="SEDOHEPTULOSE 7-PHOSPHATE ISOMERASE / DNAA INITIATOR-ASSOCIATING FACTOR FOR REPLICATION INITIATION"/>
    <property type="match status" value="1"/>
</dbReference>
<reference evidence="2 3" key="1">
    <citation type="journal article" date="2015" name="Biotechnol. Bioeng.">
        <title>Genome sequence and phenotypic characterization of Caulobacter segnis.</title>
        <authorList>
            <person name="Patel S."/>
            <person name="Fletcher B."/>
            <person name="Scott D.C."/>
            <person name="Ely B."/>
        </authorList>
    </citation>
    <scope>NUCLEOTIDE SEQUENCE [LARGE SCALE GENOMIC DNA]</scope>
    <source>
        <strain evidence="2 3">TK0059</strain>
    </source>
</reference>
<evidence type="ECO:0000313" key="2">
    <source>
        <dbReference type="EMBL" id="AVQ02081.1"/>
    </source>
</evidence>
<dbReference type="SUPFAM" id="SSF53697">
    <property type="entry name" value="SIS domain"/>
    <property type="match status" value="1"/>
</dbReference>
<dbReference type="Proteomes" id="UP000240527">
    <property type="component" value="Chromosome"/>
</dbReference>
<dbReference type="RefSeq" id="WP_013079005.1">
    <property type="nucleotide sequence ID" value="NZ_CP027850.1"/>
</dbReference>
<dbReference type="InterPro" id="IPR046348">
    <property type="entry name" value="SIS_dom_sf"/>
</dbReference>
<name>A0ABM6TG01_9CAUL</name>
<dbReference type="PROSITE" id="PS51464">
    <property type="entry name" value="SIS"/>
    <property type="match status" value="1"/>
</dbReference>
<organism evidence="2 3">
    <name type="scientific">Caulobacter segnis</name>
    <dbReference type="NCBI Taxonomy" id="88688"/>
    <lineage>
        <taxon>Bacteria</taxon>
        <taxon>Pseudomonadati</taxon>
        <taxon>Pseudomonadota</taxon>
        <taxon>Alphaproteobacteria</taxon>
        <taxon>Caulobacterales</taxon>
        <taxon>Caulobacteraceae</taxon>
        <taxon>Caulobacter</taxon>
    </lineage>
</organism>
<proteinExistence type="predicted"/>
<protein>
    <submittedName>
        <fullName evidence="2">SIS domain-containing protein</fullName>
    </submittedName>
</protein>
<dbReference type="InterPro" id="IPR050099">
    <property type="entry name" value="SIS_GmhA/DiaA_subfam"/>
</dbReference>
<dbReference type="EMBL" id="CP027850">
    <property type="protein sequence ID" value="AVQ02081.1"/>
    <property type="molecule type" value="Genomic_DNA"/>
</dbReference>
<dbReference type="PANTHER" id="PTHR30390:SF6">
    <property type="entry name" value="DNAA INITIATOR-ASSOCIATING PROTEIN DIAA"/>
    <property type="match status" value="1"/>
</dbReference>
<evidence type="ECO:0000313" key="3">
    <source>
        <dbReference type="Proteomes" id="UP000240527"/>
    </source>
</evidence>
<dbReference type="Pfam" id="PF13580">
    <property type="entry name" value="SIS_2"/>
    <property type="match status" value="1"/>
</dbReference>
<accession>A0ABM6TG01</accession>
<dbReference type="InterPro" id="IPR001347">
    <property type="entry name" value="SIS_dom"/>
</dbReference>
<dbReference type="Gene3D" id="3.40.50.10490">
    <property type="entry name" value="Glucose-6-phosphate isomerase like protein, domain 1"/>
    <property type="match status" value="1"/>
</dbReference>
<dbReference type="InterPro" id="IPR035461">
    <property type="entry name" value="GmhA/DiaA"/>
</dbReference>
<evidence type="ECO:0000259" key="1">
    <source>
        <dbReference type="PROSITE" id="PS51464"/>
    </source>
</evidence>